<proteinExistence type="predicted"/>
<evidence type="ECO:0000313" key="1">
    <source>
        <dbReference type="EMBL" id="CAB4867926.1"/>
    </source>
</evidence>
<name>A0A6J7DBM8_9ZZZZ</name>
<reference evidence="1" key="1">
    <citation type="submission" date="2020-05" db="EMBL/GenBank/DDBJ databases">
        <authorList>
            <person name="Chiriac C."/>
            <person name="Salcher M."/>
            <person name="Ghai R."/>
            <person name="Kavagutti S V."/>
        </authorList>
    </citation>
    <scope>NUCLEOTIDE SEQUENCE</scope>
</reference>
<accession>A0A6J7DBM8</accession>
<organism evidence="1">
    <name type="scientific">freshwater metagenome</name>
    <dbReference type="NCBI Taxonomy" id="449393"/>
    <lineage>
        <taxon>unclassified sequences</taxon>
        <taxon>metagenomes</taxon>
        <taxon>ecological metagenomes</taxon>
    </lineage>
</organism>
<gene>
    <name evidence="1" type="ORF">UFOPK3423_00583</name>
</gene>
<sequence length="48" mass="4933">MRDAYESSGGATTLGVYSPITGQTYTMNCSSGIPMVCAGGNNAQVTIR</sequence>
<protein>
    <submittedName>
        <fullName evidence="1">Unannotated protein</fullName>
    </submittedName>
</protein>
<dbReference type="AlphaFoldDB" id="A0A6J7DBM8"/>
<dbReference type="EMBL" id="CAFBLQ010000046">
    <property type="protein sequence ID" value="CAB4867926.1"/>
    <property type="molecule type" value="Genomic_DNA"/>
</dbReference>